<reference evidence="2" key="1">
    <citation type="submission" date="2018-01" db="EMBL/GenBank/DDBJ databases">
        <title>Genomic characterization of Leptospira inadai serogroup Lyme isolated from captured rat in Brazil and comparative analysis with human reference strain.</title>
        <authorList>
            <person name="Moreno L.Z."/>
            <person name="Loureiro A.P."/>
            <person name="Miraglia F."/>
            <person name="Kremer F.S."/>
            <person name="Eslabao M.R."/>
            <person name="Dellagostin O.A."/>
            <person name="Lilenbaum W."/>
            <person name="Moreno A.M."/>
        </authorList>
    </citation>
    <scope>NUCLEOTIDE SEQUENCE [LARGE SCALE GENOMIC DNA]</scope>
    <source>
        <strain evidence="2">M34/99</strain>
    </source>
</reference>
<evidence type="ECO:0000313" key="2">
    <source>
        <dbReference type="EMBL" id="PNV74543.1"/>
    </source>
</evidence>
<evidence type="ECO:0000256" key="1">
    <source>
        <dbReference type="SAM" id="MobiDB-lite"/>
    </source>
</evidence>
<evidence type="ECO:0000313" key="3">
    <source>
        <dbReference type="Proteomes" id="UP000094669"/>
    </source>
</evidence>
<gene>
    <name evidence="2" type="ORF">BES34_013475</name>
</gene>
<dbReference type="Proteomes" id="UP000094669">
    <property type="component" value="Unassembled WGS sequence"/>
</dbReference>
<name>A0ABX4YH00_9LEPT</name>
<comment type="caution">
    <text evidence="2">The sequence shown here is derived from an EMBL/GenBank/DDBJ whole genome shotgun (WGS) entry which is preliminary data.</text>
</comment>
<feature type="region of interest" description="Disordered" evidence="1">
    <location>
        <begin position="19"/>
        <end position="59"/>
    </location>
</feature>
<dbReference type="EMBL" id="MCRM02000013">
    <property type="protein sequence ID" value="PNV74543.1"/>
    <property type="molecule type" value="Genomic_DNA"/>
</dbReference>
<organism evidence="2 3">
    <name type="scientific">Leptospira inadai serovar Lyme</name>
    <dbReference type="NCBI Taxonomy" id="293084"/>
    <lineage>
        <taxon>Bacteria</taxon>
        <taxon>Pseudomonadati</taxon>
        <taxon>Spirochaetota</taxon>
        <taxon>Spirochaetia</taxon>
        <taxon>Leptospirales</taxon>
        <taxon>Leptospiraceae</taxon>
        <taxon>Leptospira</taxon>
    </lineage>
</organism>
<dbReference type="RefSeq" id="WP_020988638.1">
    <property type="nucleotide sequence ID" value="NZ_MCRM02000013.1"/>
</dbReference>
<keyword evidence="3" id="KW-1185">Reference proteome</keyword>
<protein>
    <recommendedName>
        <fullName evidence="4">Lipoprotein</fullName>
    </recommendedName>
</protein>
<proteinExistence type="predicted"/>
<feature type="compositionally biased region" description="Polar residues" evidence="1">
    <location>
        <begin position="30"/>
        <end position="40"/>
    </location>
</feature>
<sequence>MSIRGLKLPNQTFLELCRKSSPEPIETGNPLGSETPQSTQEGREFEAVSEAEGIRQSQT</sequence>
<evidence type="ECO:0008006" key="4">
    <source>
        <dbReference type="Google" id="ProtNLM"/>
    </source>
</evidence>
<accession>A0ABX4YH00</accession>